<organism evidence="1">
    <name type="scientific">Columba livia</name>
    <name type="common">Rock dove</name>
    <dbReference type="NCBI Taxonomy" id="8932"/>
    <lineage>
        <taxon>Eukaryota</taxon>
        <taxon>Metazoa</taxon>
        <taxon>Chordata</taxon>
        <taxon>Craniata</taxon>
        <taxon>Vertebrata</taxon>
        <taxon>Euteleostomi</taxon>
        <taxon>Archelosauria</taxon>
        <taxon>Archosauria</taxon>
        <taxon>Dinosauria</taxon>
        <taxon>Saurischia</taxon>
        <taxon>Theropoda</taxon>
        <taxon>Coelurosauria</taxon>
        <taxon>Aves</taxon>
        <taxon>Neognathae</taxon>
        <taxon>Neoaves</taxon>
        <taxon>Columbimorphae</taxon>
        <taxon>Columbiformes</taxon>
        <taxon>Columbidae</taxon>
        <taxon>Columba</taxon>
    </lineage>
</organism>
<evidence type="ECO:0000313" key="1">
    <source>
        <dbReference type="EMBL" id="EMC90743.1"/>
    </source>
</evidence>
<dbReference type="EMBL" id="KB389923">
    <property type="protein sequence ID" value="EMC90743.1"/>
    <property type="molecule type" value="Genomic_DNA"/>
</dbReference>
<accession>R7VWF3</accession>
<proteinExistence type="predicted"/>
<name>R7VWF3_COLLI</name>
<reference evidence="1" key="1">
    <citation type="journal article" date="2013" name="Science">
        <title>Genomic diversity and evolution of the head crest in the rock pigeon.</title>
        <authorList>
            <person name="Shapiro M.D."/>
            <person name="Kronenberg Z."/>
            <person name="Li C."/>
            <person name="Domyan E.T."/>
            <person name="Pan H."/>
            <person name="Campbell M."/>
            <person name="Tan H."/>
            <person name="Huff C.D."/>
            <person name="Hu H."/>
            <person name="Vickrey A.I."/>
            <person name="Nielsen S.C."/>
            <person name="Stringham S.A."/>
            <person name="Hu H."/>
            <person name="Willerslev E."/>
            <person name="Gilbert M.T."/>
            <person name="Yandell M."/>
            <person name="Zhang G."/>
            <person name="Wang J."/>
        </authorList>
    </citation>
    <scope>NUCLEOTIDE SEQUENCE [LARGE SCALE GENOMIC DNA]</scope>
    <source>
        <tissue evidence="1">Blood</tissue>
    </source>
</reference>
<dbReference type="AlphaFoldDB" id="R7VWF3"/>
<gene>
    <name evidence="1" type="ORF">A306_00066</name>
</gene>
<sequence length="248" mass="26544">MLRSSPQPRTWDRCPHQCRWGVMGTLGPGGSPLQPSSAQEEGRWNGERVHQHIQGLCLHPPCSRCPHCASTIPPRSFPRHLLPPLSPRLPRADTGSQPERCSPHCPATTAAARGALEVPGATLGHPPGMGGKDRSPTSSPALLCKLFAKAFISAATPPCARVVATPSRCTGPSVASRHAARFLHRPLRKAPLYPRFGGFLFFSPAVPGHPIPGRYAFTKALSCVRSLLLQPGPCTDAPWDGSGVQHRV</sequence>
<protein>
    <submittedName>
        <fullName evidence="1">Uncharacterized protein</fullName>
    </submittedName>
</protein>